<evidence type="ECO:0000313" key="1">
    <source>
        <dbReference type="EMBL" id="KKL22765.1"/>
    </source>
</evidence>
<comment type="caution">
    <text evidence="1">The sequence shown here is derived from an EMBL/GenBank/DDBJ whole genome shotgun (WGS) entry which is preliminary data.</text>
</comment>
<reference evidence="1" key="1">
    <citation type="journal article" date="2015" name="Nature">
        <title>Complex archaea that bridge the gap between prokaryotes and eukaryotes.</title>
        <authorList>
            <person name="Spang A."/>
            <person name="Saw J.H."/>
            <person name="Jorgensen S.L."/>
            <person name="Zaremba-Niedzwiedzka K."/>
            <person name="Martijn J."/>
            <person name="Lind A.E."/>
            <person name="van Eijk R."/>
            <person name="Schleper C."/>
            <person name="Guy L."/>
            <person name="Ettema T.J."/>
        </authorList>
    </citation>
    <scope>NUCLEOTIDE SEQUENCE</scope>
</reference>
<protein>
    <submittedName>
        <fullName evidence="1">Uncharacterized protein</fullName>
    </submittedName>
</protein>
<sequence>MGGNTGDAGYHKEQGTGEHTCNFRCFDTIGRLICCFCGAVAYPSDLVKQGLQDIKEGKYRVLDNQLSDIEL</sequence>
<accession>A0A0F9BLS9</accession>
<organism evidence="1">
    <name type="scientific">marine sediment metagenome</name>
    <dbReference type="NCBI Taxonomy" id="412755"/>
    <lineage>
        <taxon>unclassified sequences</taxon>
        <taxon>metagenomes</taxon>
        <taxon>ecological metagenomes</taxon>
    </lineage>
</organism>
<dbReference type="AlphaFoldDB" id="A0A0F9BLS9"/>
<proteinExistence type="predicted"/>
<name>A0A0F9BLS9_9ZZZZ</name>
<gene>
    <name evidence="1" type="ORF">LCGC14_2432140</name>
</gene>
<dbReference type="EMBL" id="LAZR01037222">
    <property type="protein sequence ID" value="KKL22765.1"/>
    <property type="molecule type" value="Genomic_DNA"/>
</dbReference>